<evidence type="ECO:0008006" key="4">
    <source>
        <dbReference type="Google" id="ProtNLM"/>
    </source>
</evidence>
<protein>
    <recommendedName>
        <fullName evidence="4">DUF4878 domain-containing protein</fullName>
    </recommendedName>
</protein>
<name>A0A2S6AMC3_9NOCA</name>
<sequence length="153" mass="16474">MVDFMQKYVLAAALGLVLVGCSSGEAAEPAQGNAKGSTTVSVRVAAASATKSEDSLKQAATELDDRLAANDIHGAWGLYSQRCQAEIGDIDSYKILMDLHFKGRHPQIVERTVRVNGAMGQVVSVDKDPAAPAHAMDPRTWTFIDGRWVFDHC</sequence>
<dbReference type="PROSITE" id="PS51257">
    <property type="entry name" value="PROKAR_LIPOPROTEIN"/>
    <property type="match status" value="1"/>
</dbReference>
<evidence type="ECO:0000313" key="3">
    <source>
        <dbReference type="Proteomes" id="UP000239874"/>
    </source>
</evidence>
<feature type="signal peptide" evidence="1">
    <location>
        <begin position="1"/>
        <end position="26"/>
    </location>
</feature>
<gene>
    <name evidence="2" type="ORF">C5E45_20285</name>
</gene>
<evidence type="ECO:0000256" key="1">
    <source>
        <dbReference type="SAM" id="SignalP"/>
    </source>
</evidence>
<accession>A0A2S6AMC3</accession>
<keyword evidence="1" id="KW-0732">Signal</keyword>
<dbReference type="AlphaFoldDB" id="A0A2S6AMC3"/>
<reference evidence="2 3" key="1">
    <citation type="submission" date="2018-02" db="EMBL/GenBank/DDBJ databases">
        <title>8 Nocardia nova and 1 Nocardia cyriacigeorgica strain used for evolution to TMP-SMX.</title>
        <authorList>
            <person name="Mehta H."/>
            <person name="Weng J."/>
            <person name="Shamoo Y."/>
        </authorList>
    </citation>
    <scope>NUCLEOTIDE SEQUENCE [LARGE SCALE GENOMIC DNA]</scope>
    <source>
        <strain evidence="2 3">MDA3139</strain>
    </source>
</reference>
<organism evidence="2 3">
    <name type="scientific">Nocardia nova</name>
    <dbReference type="NCBI Taxonomy" id="37330"/>
    <lineage>
        <taxon>Bacteria</taxon>
        <taxon>Bacillati</taxon>
        <taxon>Actinomycetota</taxon>
        <taxon>Actinomycetes</taxon>
        <taxon>Mycobacteriales</taxon>
        <taxon>Nocardiaceae</taxon>
        <taxon>Nocardia</taxon>
    </lineage>
</organism>
<dbReference type="EMBL" id="PSZC01000014">
    <property type="protein sequence ID" value="PPJ36391.1"/>
    <property type="molecule type" value="Genomic_DNA"/>
</dbReference>
<dbReference type="Proteomes" id="UP000239874">
    <property type="component" value="Unassembled WGS sequence"/>
</dbReference>
<proteinExistence type="predicted"/>
<feature type="chain" id="PRO_5015423372" description="DUF4878 domain-containing protein" evidence="1">
    <location>
        <begin position="27"/>
        <end position="153"/>
    </location>
</feature>
<comment type="caution">
    <text evidence="2">The sequence shown here is derived from an EMBL/GenBank/DDBJ whole genome shotgun (WGS) entry which is preliminary data.</text>
</comment>
<evidence type="ECO:0000313" key="2">
    <source>
        <dbReference type="EMBL" id="PPJ36391.1"/>
    </source>
</evidence>